<evidence type="ECO:0000256" key="1">
    <source>
        <dbReference type="SAM" id="MobiDB-lite"/>
    </source>
</evidence>
<organism evidence="2 3">
    <name type="scientific">Streptosporangium vulgare</name>
    <dbReference type="NCBI Taxonomy" id="46190"/>
    <lineage>
        <taxon>Bacteria</taxon>
        <taxon>Bacillati</taxon>
        <taxon>Actinomycetota</taxon>
        <taxon>Actinomycetes</taxon>
        <taxon>Streptosporangiales</taxon>
        <taxon>Streptosporangiaceae</taxon>
        <taxon>Streptosporangium</taxon>
    </lineage>
</organism>
<gene>
    <name evidence="2" type="ORF">ACFFRH_39375</name>
</gene>
<keyword evidence="3" id="KW-1185">Reference proteome</keyword>
<proteinExistence type="predicted"/>
<dbReference type="SUPFAM" id="SSF52540">
    <property type="entry name" value="P-loop containing nucleoside triphosphate hydrolases"/>
    <property type="match status" value="1"/>
</dbReference>
<protein>
    <recommendedName>
        <fullName evidence="4">(d)CMP kinase</fullName>
    </recommendedName>
</protein>
<dbReference type="Gene3D" id="3.40.50.300">
    <property type="entry name" value="P-loop containing nucleotide triphosphate hydrolases"/>
    <property type="match status" value="1"/>
</dbReference>
<evidence type="ECO:0008006" key="4">
    <source>
        <dbReference type="Google" id="ProtNLM"/>
    </source>
</evidence>
<feature type="region of interest" description="Disordered" evidence="1">
    <location>
        <begin position="1"/>
        <end position="48"/>
    </location>
</feature>
<comment type="caution">
    <text evidence="2">The sequence shown here is derived from an EMBL/GenBank/DDBJ whole genome shotgun (WGS) entry which is preliminary data.</text>
</comment>
<evidence type="ECO:0000313" key="2">
    <source>
        <dbReference type="EMBL" id="MFB9681575.1"/>
    </source>
</evidence>
<evidence type="ECO:0000313" key="3">
    <source>
        <dbReference type="Proteomes" id="UP001589610"/>
    </source>
</evidence>
<accession>A0ABV5TR09</accession>
<dbReference type="RefSeq" id="WP_386162667.1">
    <property type="nucleotide sequence ID" value="NZ_JBHMBS010000035.1"/>
</dbReference>
<dbReference type="Proteomes" id="UP001589610">
    <property type="component" value="Unassembled WGS sequence"/>
</dbReference>
<name>A0ABV5TR09_9ACTN</name>
<dbReference type="EMBL" id="JBHMBS010000035">
    <property type="protein sequence ID" value="MFB9681575.1"/>
    <property type="molecule type" value="Genomic_DNA"/>
</dbReference>
<sequence>MTAPSGHPEYAGEVARSALARSPGARREPRECCTVSHPGPRDTDVNGHMPRISRWLRTRPTRAGRTRVLAVEGRSGSGKSTLATAVAAELAAPVVRMDDLYPGWDGLLGGVDALVGWVLRPLSLDRPARWRRYDWAEGAYAEWHEVPATGILVLDGTGSGALAAAPYLSGLLWLEAADEVRKARALERDGDLYAPHWNRWAAQEERFHLRDDVRARADLTITTT</sequence>
<dbReference type="InterPro" id="IPR027417">
    <property type="entry name" value="P-loop_NTPase"/>
</dbReference>
<reference evidence="2 3" key="1">
    <citation type="submission" date="2024-09" db="EMBL/GenBank/DDBJ databases">
        <authorList>
            <person name="Sun Q."/>
            <person name="Mori K."/>
        </authorList>
    </citation>
    <scope>NUCLEOTIDE SEQUENCE [LARGE SCALE GENOMIC DNA]</scope>
    <source>
        <strain evidence="2 3">JCM 3028</strain>
    </source>
</reference>